<protein>
    <submittedName>
        <fullName evidence="1">Uncharacterized protein</fullName>
    </submittedName>
</protein>
<organism evidence="1 2">
    <name type="scientific">Saccharococcus caldoxylosilyticus</name>
    <dbReference type="NCBI Taxonomy" id="81408"/>
    <lineage>
        <taxon>Bacteria</taxon>
        <taxon>Bacillati</taxon>
        <taxon>Bacillota</taxon>
        <taxon>Bacilli</taxon>
        <taxon>Bacillales</taxon>
        <taxon>Anoxybacillaceae</taxon>
        <taxon>Saccharococcus</taxon>
    </lineage>
</organism>
<dbReference type="Proteomes" id="UP000075455">
    <property type="component" value="Unassembled WGS sequence"/>
</dbReference>
<sequence>MNKEETDDRRKEIVDLTNELFEDGQQQAPFMMRKGLFLFP</sequence>
<dbReference type="AlphaFoldDB" id="A0A150LPU7"/>
<proteinExistence type="predicted"/>
<accession>A0A150LPU7</accession>
<evidence type="ECO:0000313" key="2">
    <source>
        <dbReference type="Proteomes" id="UP000075455"/>
    </source>
</evidence>
<gene>
    <name evidence="1" type="ORF">B4119_4121</name>
</gene>
<evidence type="ECO:0000313" key="1">
    <source>
        <dbReference type="EMBL" id="KYD14303.1"/>
    </source>
</evidence>
<dbReference type="EMBL" id="LQYS01000043">
    <property type="protein sequence ID" value="KYD14303.1"/>
    <property type="molecule type" value="Genomic_DNA"/>
</dbReference>
<comment type="caution">
    <text evidence="1">The sequence shown here is derived from an EMBL/GenBank/DDBJ whole genome shotgun (WGS) entry which is preliminary data.</text>
</comment>
<name>A0A150LPU7_9BACL</name>
<reference evidence="1 2" key="1">
    <citation type="submission" date="2016-01" db="EMBL/GenBank/DDBJ databases">
        <title>Draft Genome Sequences of Seven Thermophilic Sporeformers Isolated from Foods.</title>
        <authorList>
            <person name="Berendsen E.M."/>
            <person name="Wells-Bennik M.H."/>
            <person name="Krawcyk A.O."/>
            <person name="De Jong A."/>
            <person name="Holsappel S."/>
            <person name="Eijlander R.T."/>
            <person name="Kuipers O.P."/>
        </authorList>
    </citation>
    <scope>NUCLEOTIDE SEQUENCE [LARGE SCALE GENOMIC DNA]</scope>
    <source>
        <strain evidence="1 2">B4119</strain>
    </source>
</reference>